<dbReference type="InterPro" id="IPR024787">
    <property type="entry name" value="EcsC"/>
</dbReference>
<keyword evidence="2" id="KW-1185">Reference proteome</keyword>
<dbReference type="PANTHER" id="PTHR41260:SF1">
    <property type="entry name" value="PROTEIN ECSC"/>
    <property type="match status" value="1"/>
</dbReference>
<proteinExistence type="predicted"/>
<dbReference type="PANTHER" id="PTHR41260">
    <property type="entry name" value="PROTEIN ECSC"/>
    <property type="match status" value="1"/>
</dbReference>
<protein>
    <submittedName>
        <fullName evidence="1">EcsC family protein</fullName>
    </submittedName>
</protein>
<sequence>MDDYQILPSEPAEVIDLEAELDALAKRYQGASGLGIKVLGLLGLPVSGLLSSLPKEVQGGLATGTEAALKQAVKLAENSRGVLKDQPDWINASLTAALGAAGGLGGVTSALAELPVTVTVLLRAIQAVAVQHGFDPSHDSVKFDCLQVLAANGPFTEDEGADLSMLEQRAGLAVGGAKWIGAVIVPRLAPVLGQKLAAQAVPVIGAAMGAATNYAFTSYYQDIAHVHFRLRKLAVDADIPPEQLVEGMLKRLEKD</sequence>
<comment type="caution">
    <text evidence="1">The sequence shown here is derived from an EMBL/GenBank/DDBJ whole genome shotgun (WGS) entry which is preliminary data.</text>
</comment>
<dbReference type="AlphaFoldDB" id="A0A4R1NNH8"/>
<dbReference type="OrthoDB" id="7569638at2"/>
<evidence type="ECO:0000313" key="1">
    <source>
        <dbReference type="EMBL" id="TCL09997.1"/>
    </source>
</evidence>
<organism evidence="1 2">
    <name type="scientific">Shimia isoporae</name>
    <dbReference type="NCBI Taxonomy" id="647720"/>
    <lineage>
        <taxon>Bacteria</taxon>
        <taxon>Pseudomonadati</taxon>
        <taxon>Pseudomonadota</taxon>
        <taxon>Alphaproteobacteria</taxon>
        <taxon>Rhodobacterales</taxon>
        <taxon>Roseobacteraceae</taxon>
    </lineage>
</organism>
<name>A0A4R1NNH8_9RHOB</name>
<evidence type="ECO:0000313" key="2">
    <source>
        <dbReference type="Proteomes" id="UP000295673"/>
    </source>
</evidence>
<gene>
    <name evidence="1" type="ORF">BXY66_2065</name>
</gene>
<accession>A0A4R1NNH8</accession>
<dbReference type="Pfam" id="PF12787">
    <property type="entry name" value="EcsC"/>
    <property type="match status" value="1"/>
</dbReference>
<dbReference type="Proteomes" id="UP000295673">
    <property type="component" value="Unassembled WGS sequence"/>
</dbReference>
<dbReference type="EMBL" id="SMGR01000001">
    <property type="protein sequence ID" value="TCL09997.1"/>
    <property type="molecule type" value="Genomic_DNA"/>
</dbReference>
<dbReference type="RefSeq" id="WP_132859978.1">
    <property type="nucleotide sequence ID" value="NZ_SMGR01000001.1"/>
</dbReference>
<reference evidence="1 2" key="1">
    <citation type="submission" date="2019-03" db="EMBL/GenBank/DDBJ databases">
        <title>Genomic Encyclopedia of Archaeal and Bacterial Type Strains, Phase II (KMG-II): from individual species to whole genera.</title>
        <authorList>
            <person name="Goeker M."/>
        </authorList>
    </citation>
    <scope>NUCLEOTIDE SEQUENCE [LARGE SCALE GENOMIC DNA]</scope>
    <source>
        <strain evidence="1 2">DSM 26433</strain>
    </source>
</reference>